<protein>
    <submittedName>
        <fullName evidence="7">DoxX</fullName>
    </submittedName>
</protein>
<feature type="transmembrane region" description="Helical" evidence="5">
    <location>
        <begin position="43"/>
        <end position="61"/>
    </location>
</feature>
<organism evidence="7 8">
    <name type="scientific">Arenibacter algicola</name>
    <dbReference type="NCBI Taxonomy" id="616991"/>
    <lineage>
        <taxon>Bacteria</taxon>
        <taxon>Pseudomonadati</taxon>
        <taxon>Bacteroidota</taxon>
        <taxon>Flavobacteriia</taxon>
        <taxon>Flavobacteriales</taxon>
        <taxon>Flavobacteriaceae</taxon>
        <taxon>Arenibacter</taxon>
    </lineage>
</organism>
<dbReference type="Pfam" id="PF07291">
    <property type="entry name" value="MauE"/>
    <property type="match status" value="1"/>
</dbReference>
<dbReference type="PANTHER" id="PTHR36974">
    <property type="entry name" value="MEMBRANE PROTEIN-RELATED"/>
    <property type="match status" value="1"/>
</dbReference>
<feature type="domain" description="Methylamine utilisation protein MauE" evidence="6">
    <location>
        <begin position="3"/>
        <end position="80"/>
    </location>
</feature>
<accession>A0A221V2J8</accession>
<evidence type="ECO:0000256" key="5">
    <source>
        <dbReference type="SAM" id="Phobius"/>
    </source>
</evidence>
<evidence type="ECO:0000259" key="6">
    <source>
        <dbReference type="Pfam" id="PF07291"/>
    </source>
</evidence>
<proteinExistence type="predicted"/>
<feature type="transmembrane region" description="Helical" evidence="5">
    <location>
        <begin position="68"/>
        <end position="88"/>
    </location>
</feature>
<dbReference type="EMBL" id="CP022515">
    <property type="protein sequence ID" value="ASO07819.1"/>
    <property type="molecule type" value="Genomic_DNA"/>
</dbReference>
<evidence type="ECO:0000256" key="2">
    <source>
        <dbReference type="ARBA" id="ARBA00022692"/>
    </source>
</evidence>
<evidence type="ECO:0000313" key="8">
    <source>
        <dbReference type="Proteomes" id="UP000204551"/>
    </source>
</evidence>
<dbReference type="GO" id="GO:0016020">
    <property type="term" value="C:membrane"/>
    <property type="evidence" value="ECO:0007669"/>
    <property type="project" value="UniProtKB-SubCell"/>
</dbReference>
<keyword evidence="2 5" id="KW-0812">Transmembrane</keyword>
<evidence type="ECO:0000256" key="1">
    <source>
        <dbReference type="ARBA" id="ARBA00004141"/>
    </source>
</evidence>
<evidence type="ECO:0000256" key="4">
    <source>
        <dbReference type="ARBA" id="ARBA00023136"/>
    </source>
</evidence>
<keyword evidence="3 5" id="KW-1133">Transmembrane helix</keyword>
<dbReference type="GO" id="GO:0030416">
    <property type="term" value="P:methylamine metabolic process"/>
    <property type="evidence" value="ECO:0007669"/>
    <property type="project" value="InterPro"/>
</dbReference>
<dbReference type="PANTHER" id="PTHR36974:SF1">
    <property type="entry name" value="DOXX FAMILY MEMBRANE PROTEIN"/>
    <property type="match status" value="1"/>
</dbReference>
<dbReference type="RefSeq" id="WP_031444323.1">
    <property type="nucleotide sequence ID" value="NZ_CP022515.1"/>
</dbReference>
<dbReference type="eggNOG" id="COG4270">
    <property type="taxonomic scope" value="Bacteria"/>
</dbReference>
<dbReference type="KEGG" id="aalg:AREALGSMS7_04418"/>
<feature type="transmembrane region" description="Helical" evidence="5">
    <location>
        <begin position="100"/>
        <end position="118"/>
    </location>
</feature>
<gene>
    <name evidence="7" type="ORF">AREALGSMS7_04418</name>
</gene>
<evidence type="ECO:0000256" key="3">
    <source>
        <dbReference type="ARBA" id="ARBA00022989"/>
    </source>
</evidence>
<evidence type="ECO:0000313" key="7">
    <source>
        <dbReference type="EMBL" id="ASO07819.1"/>
    </source>
</evidence>
<dbReference type="InterPro" id="IPR009908">
    <property type="entry name" value="Methylamine_util_MauE"/>
</dbReference>
<comment type="subcellular location">
    <subcellularLocation>
        <location evidence="1">Membrane</location>
        <topology evidence="1">Multi-pass membrane protein</topology>
    </subcellularLocation>
</comment>
<reference evidence="7 8" key="1">
    <citation type="submission" date="2017-07" db="EMBL/GenBank/DDBJ databases">
        <title>Genome Sequence of Arenibacter algicola Strain SMS7 Isolated from a culture of the Diatom Skeletonema marinoi.</title>
        <authorList>
            <person name="Topel M."/>
            <person name="Pinder M.I.M."/>
            <person name="Johansson O.N."/>
            <person name="Kourtchenko O."/>
            <person name="Godhe A."/>
            <person name="Clarke A.K."/>
        </authorList>
    </citation>
    <scope>NUCLEOTIDE SEQUENCE [LARGE SCALE GENOMIC DNA]</scope>
    <source>
        <strain evidence="7 8">SMS7</strain>
    </source>
</reference>
<dbReference type="Proteomes" id="UP000204551">
    <property type="component" value="Chromosome"/>
</dbReference>
<name>A0A221V2J8_9FLAO</name>
<sequence length="127" mass="14463">MMLFWKILKILLALFIIYAGVQHFVKPTFYHVFVPDFLPFKMTIIYLSGIIEIVLGVLLLLPKYARLGATGIFWLMIIFLPIHVWDVFSDQPAIGSTEAAMIRLPIQFVFIGLAWGVGKYATEKGLD</sequence>
<dbReference type="AlphaFoldDB" id="A0A221V2J8"/>
<dbReference type="STRING" id="616991.GCA_000733925_02631"/>
<keyword evidence="4 5" id="KW-0472">Membrane</keyword>